<sequence length="237" mass="26984">MSIIPGKTWPWQNSTSNMKRGAFIVIEGLDRAGKTTQVRRLCDKLYSLGYNIKEIKFPDRTSPIGKMIDSYLQDSIQMDDHAIHLLFAANRWEKSKWIQDNLSNGYTIVCDRYYHSGMVYSAAKNDQSLSLEWARTCDVGLPCPDIVFFLDLEPSEAEKRGGYGAEKYEKKEMQERVRGIFHSLLQLDTQDGRMQMIDAGTSEDVVESKIFNAVNGFLESKDGIEIKTQIGKLQPLP</sequence>
<dbReference type="AlphaFoldDB" id="A0A9W4CXI3"/>
<gene>
    <name evidence="11" type="ORF">BGTH12_LOCUS1732</name>
</gene>
<evidence type="ECO:0000256" key="4">
    <source>
        <dbReference type="ARBA" id="ARBA00017144"/>
    </source>
</evidence>
<protein>
    <recommendedName>
        <fullName evidence="4">Thymidylate kinase</fullName>
        <ecNumber evidence="3">2.7.4.9</ecNumber>
    </recommendedName>
</protein>
<name>A0A9W4CXI3_BLUGR</name>
<keyword evidence="7" id="KW-0547">Nucleotide-binding</keyword>
<evidence type="ECO:0000256" key="6">
    <source>
        <dbReference type="ARBA" id="ARBA00022727"/>
    </source>
</evidence>
<keyword evidence="9" id="KW-0067">ATP-binding</keyword>
<dbReference type="PROSITE" id="PS01331">
    <property type="entry name" value="THYMIDYLATE_KINASE"/>
    <property type="match status" value="1"/>
</dbReference>
<evidence type="ECO:0000256" key="2">
    <source>
        <dbReference type="ARBA" id="ARBA00009776"/>
    </source>
</evidence>
<accession>A0A9W4CXI3</accession>
<reference evidence="11" key="1">
    <citation type="submission" date="2020-10" db="EMBL/GenBank/DDBJ databases">
        <authorList>
            <person name="Muller C M."/>
        </authorList>
    </citation>
    <scope>NUCLEOTIDE SEQUENCE</scope>
    <source>
        <strain evidence="11">THUN-12</strain>
    </source>
</reference>
<evidence type="ECO:0000256" key="9">
    <source>
        <dbReference type="ARBA" id="ARBA00022840"/>
    </source>
</evidence>
<dbReference type="FunFam" id="3.40.50.300:FF:000679">
    <property type="entry name" value="Thymidylate kinase"/>
    <property type="match status" value="1"/>
</dbReference>
<feature type="domain" description="Thymidylate kinase-like" evidence="10">
    <location>
        <begin position="26"/>
        <end position="210"/>
    </location>
</feature>
<dbReference type="InterPro" id="IPR039430">
    <property type="entry name" value="Thymidylate_kin-like_dom"/>
</dbReference>
<dbReference type="EC" id="2.7.4.9" evidence="3"/>
<dbReference type="EMBL" id="CAJHIT010000003">
    <property type="protein sequence ID" value="CAD6500374.1"/>
    <property type="molecule type" value="Genomic_DNA"/>
</dbReference>
<comment type="similarity">
    <text evidence="2">Belongs to the thymidylate kinase family.</text>
</comment>
<dbReference type="PANTHER" id="PTHR10344">
    <property type="entry name" value="THYMIDYLATE KINASE"/>
    <property type="match status" value="1"/>
</dbReference>
<keyword evidence="5" id="KW-0808">Transferase</keyword>
<evidence type="ECO:0000256" key="1">
    <source>
        <dbReference type="ARBA" id="ARBA00004992"/>
    </source>
</evidence>
<dbReference type="GO" id="GO:0005829">
    <property type="term" value="C:cytosol"/>
    <property type="evidence" value="ECO:0007669"/>
    <property type="project" value="TreeGrafter"/>
</dbReference>
<evidence type="ECO:0000259" key="10">
    <source>
        <dbReference type="Pfam" id="PF02223"/>
    </source>
</evidence>
<dbReference type="HAMAP" id="MF_00165">
    <property type="entry name" value="Thymidylate_kinase"/>
    <property type="match status" value="1"/>
</dbReference>
<dbReference type="GO" id="GO:0006227">
    <property type="term" value="P:dUDP biosynthetic process"/>
    <property type="evidence" value="ECO:0007669"/>
    <property type="project" value="TreeGrafter"/>
</dbReference>
<evidence type="ECO:0000313" key="11">
    <source>
        <dbReference type="EMBL" id="CAD6500374.1"/>
    </source>
</evidence>
<dbReference type="GO" id="GO:0006233">
    <property type="term" value="P:dTDP biosynthetic process"/>
    <property type="evidence" value="ECO:0007669"/>
    <property type="project" value="InterPro"/>
</dbReference>
<proteinExistence type="inferred from homology"/>
<comment type="pathway">
    <text evidence="1">Pyrimidine metabolism; dTTP biosynthesis.</text>
</comment>
<comment type="caution">
    <text evidence="11">The sequence shown here is derived from an EMBL/GenBank/DDBJ whole genome shotgun (WGS) entry which is preliminary data.</text>
</comment>
<dbReference type="InterPro" id="IPR018094">
    <property type="entry name" value="Thymidylate_kinase"/>
</dbReference>
<dbReference type="PANTHER" id="PTHR10344:SF1">
    <property type="entry name" value="THYMIDYLATE KINASE"/>
    <property type="match status" value="1"/>
</dbReference>
<dbReference type="GO" id="GO:0004798">
    <property type="term" value="F:dTMP kinase activity"/>
    <property type="evidence" value="ECO:0007669"/>
    <property type="project" value="UniProtKB-EC"/>
</dbReference>
<evidence type="ECO:0000256" key="8">
    <source>
        <dbReference type="ARBA" id="ARBA00022777"/>
    </source>
</evidence>
<dbReference type="GO" id="GO:0006235">
    <property type="term" value="P:dTTP biosynthetic process"/>
    <property type="evidence" value="ECO:0007669"/>
    <property type="project" value="TreeGrafter"/>
</dbReference>
<dbReference type="Proteomes" id="UP000683417">
    <property type="component" value="Unassembled WGS sequence"/>
</dbReference>
<evidence type="ECO:0000313" key="12">
    <source>
        <dbReference type="Proteomes" id="UP000683417"/>
    </source>
</evidence>
<evidence type="ECO:0000256" key="3">
    <source>
        <dbReference type="ARBA" id="ARBA00012980"/>
    </source>
</evidence>
<keyword evidence="6" id="KW-0545">Nucleotide biosynthesis</keyword>
<dbReference type="NCBIfam" id="TIGR00041">
    <property type="entry name" value="DTMP_kinase"/>
    <property type="match status" value="1"/>
</dbReference>
<dbReference type="Pfam" id="PF02223">
    <property type="entry name" value="Thymidylate_kin"/>
    <property type="match status" value="1"/>
</dbReference>
<evidence type="ECO:0000256" key="5">
    <source>
        <dbReference type="ARBA" id="ARBA00022679"/>
    </source>
</evidence>
<keyword evidence="8" id="KW-0418">Kinase</keyword>
<dbReference type="GO" id="GO:0005524">
    <property type="term" value="F:ATP binding"/>
    <property type="evidence" value="ECO:0007669"/>
    <property type="project" value="UniProtKB-KW"/>
</dbReference>
<dbReference type="CDD" id="cd01672">
    <property type="entry name" value="TMPK"/>
    <property type="match status" value="1"/>
</dbReference>
<dbReference type="InterPro" id="IPR018095">
    <property type="entry name" value="Thymidylate_kin_CS"/>
</dbReference>
<organism evidence="11 12">
    <name type="scientific">Blumeria graminis f. sp. triticale</name>
    <dbReference type="NCBI Taxonomy" id="1689686"/>
    <lineage>
        <taxon>Eukaryota</taxon>
        <taxon>Fungi</taxon>
        <taxon>Dikarya</taxon>
        <taxon>Ascomycota</taxon>
        <taxon>Pezizomycotina</taxon>
        <taxon>Leotiomycetes</taxon>
        <taxon>Erysiphales</taxon>
        <taxon>Erysiphaceae</taxon>
        <taxon>Blumeria</taxon>
    </lineage>
</organism>
<dbReference type="GO" id="GO:0004550">
    <property type="term" value="F:nucleoside diphosphate kinase activity"/>
    <property type="evidence" value="ECO:0007669"/>
    <property type="project" value="TreeGrafter"/>
</dbReference>
<dbReference type="GO" id="GO:0005634">
    <property type="term" value="C:nucleus"/>
    <property type="evidence" value="ECO:0007669"/>
    <property type="project" value="TreeGrafter"/>
</dbReference>
<evidence type="ECO:0000256" key="7">
    <source>
        <dbReference type="ARBA" id="ARBA00022741"/>
    </source>
</evidence>